<dbReference type="Pfam" id="PF07980">
    <property type="entry name" value="SusD_RagB"/>
    <property type="match status" value="1"/>
</dbReference>
<comment type="similarity">
    <text evidence="2">Belongs to the SusD family.</text>
</comment>
<evidence type="ECO:0000256" key="4">
    <source>
        <dbReference type="ARBA" id="ARBA00023136"/>
    </source>
</evidence>
<feature type="domain" description="RagB/SusD" evidence="7">
    <location>
        <begin position="332"/>
        <end position="463"/>
    </location>
</feature>
<proteinExistence type="inferred from homology"/>
<dbReference type="Gene3D" id="1.25.40.390">
    <property type="match status" value="1"/>
</dbReference>
<dbReference type="SUPFAM" id="SSF48452">
    <property type="entry name" value="TPR-like"/>
    <property type="match status" value="1"/>
</dbReference>
<comment type="subcellular location">
    <subcellularLocation>
        <location evidence="1">Cell outer membrane</location>
    </subcellularLocation>
</comment>
<dbReference type="AlphaFoldDB" id="A0A3N0EIM7"/>
<evidence type="ECO:0000256" key="6">
    <source>
        <dbReference type="SAM" id="Phobius"/>
    </source>
</evidence>
<dbReference type="EMBL" id="RJTM01000071">
    <property type="protein sequence ID" value="RNL87740.1"/>
    <property type="molecule type" value="Genomic_DNA"/>
</dbReference>
<evidence type="ECO:0000256" key="3">
    <source>
        <dbReference type="ARBA" id="ARBA00022729"/>
    </source>
</evidence>
<comment type="caution">
    <text evidence="9">The sequence shown here is derived from an EMBL/GenBank/DDBJ whole genome shotgun (WGS) entry which is preliminary data.</text>
</comment>
<sequence length="463" mass="52750">MKKINSYYVNRIYGAIIFLVLCIFLSCEDFVEINPPSDELISETVFVNDENAIAAIRGTYYELKNGFGRGNSTSLTVLGAINADDLDYLSTNVDFLGFYDALLIPENSWIDNNWKSLYQVIYQTNSILEGLQGSTGITPDVKELLEGEAKCIRAFCYFYLVNLWGEVPLIISTDYEKNRLASRATISQIYELILSDLKEAQELLPEDYAHAEEERVRVTKSAATALLARTYLYLEDWAQAEEQASKVIENSNYMLMEDLNGVFLKNSMEAIWQIKPINVGHTDEGNLFILTSTPSMAVSHYLINTFESGDKRKSSWIGSFSNEIGAWNYPFKYKVKQESDPDNATEYSMVFRLAEQYLIRAEARVQQGNTTGAQKDINIIRNRSGLKNTTAITQEELLDAIIHERQVELFTEWGHRWLDLKRTNRSGEVFGPIKSGWEVTDVLWPIPQPEIDNNPNLIQNTGY</sequence>
<evidence type="ECO:0000256" key="5">
    <source>
        <dbReference type="ARBA" id="ARBA00023237"/>
    </source>
</evidence>
<evidence type="ECO:0000259" key="8">
    <source>
        <dbReference type="Pfam" id="PF14322"/>
    </source>
</evidence>
<accession>A0A3N0EIM7</accession>
<protein>
    <submittedName>
        <fullName evidence="9">RagB/SusD family nutrient uptake outer membrane protein</fullName>
    </submittedName>
</protein>
<keyword evidence="5" id="KW-0998">Cell outer membrane</keyword>
<dbReference type="Pfam" id="PF14322">
    <property type="entry name" value="SusD-like_3"/>
    <property type="match status" value="1"/>
</dbReference>
<dbReference type="InterPro" id="IPR012944">
    <property type="entry name" value="SusD_RagB_dom"/>
</dbReference>
<evidence type="ECO:0000259" key="7">
    <source>
        <dbReference type="Pfam" id="PF07980"/>
    </source>
</evidence>
<evidence type="ECO:0000256" key="1">
    <source>
        <dbReference type="ARBA" id="ARBA00004442"/>
    </source>
</evidence>
<organism evidence="9 10">
    <name type="scientific">Sinomicrobium pectinilyticum</name>
    <dbReference type="NCBI Taxonomy" id="1084421"/>
    <lineage>
        <taxon>Bacteria</taxon>
        <taxon>Pseudomonadati</taxon>
        <taxon>Bacteroidota</taxon>
        <taxon>Flavobacteriia</taxon>
        <taxon>Flavobacteriales</taxon>
        <taxon>Flavobacteriaceae</taxon>
        <taxon>Sinomicrobium</taxon>
    </lineage>
</organism>
<evidence type="ECO:0000313" key="10">
    <source>
        <dbReference type="Proteomes" id="UP000267469"/>
    </source>
</evidence>
<dbReference type="CDD" id="cd08977">
    <property type="entry name" value="SusD"/>
    <property type="match status" value="1"/>
</dbReference>
<keyword evidence="3" id="KW-0732">Signal</keyword>
<dbReference type="Proteomes" id="UP000267469">
    <property type="component" value="Unassembled WGS sequence"/>
</dbReference>
<keyword evidence="6" id="KW-0812">Transmembrane</keyword>
<dbReference type="GO" id="GO:0009279">
    <property type="term" value="C:cell outer membrane"/>
    <property type="evidence" value="ECO:0007669"/>
    <property type="project" value="UniProtKB-SubCell"/>
</dbReference>
<reference evidence="9 10" key="1">
    <citation type="submission" date="2018-10" db="EMBL/GenBank/DDBJ databases">
        <title>Sinomicrobium pectinilyticum sp. nov., a pectinase-producing bacterium isolated from alkaline and saline soil, and emended description of the genus Sinomicrobium.</title>
        <authorList>
            <person name="Cheng B."/>
            <person name="Li C."/>
            <person name="Lai Q."/>
            <person name="Du M."/>
            <person name="Shao Z."/>
            <person name="Xu P."/>
            <person name="Yang C."/>
        </authorList>
    </citation>
    <scope>NUCLEOTIDE SEQUENCE [LARGE SCALE GENOMIC DNA]</scope>
    <source>
        <strain evidence="9 10">5DNS001</strain>
    </source>
</reference>
<feature type="domain" description="SusD-like N-terminal" evidence="8">
    <location>
        <begin position="30"/>
        <end position="232"/>
    </location>
</feature>
<dbReference type="InterPro" id="IPR033985">
    <property type="entry name" value="SusD-like_N"/>
</dbReference>
<dbReference type="InterPro" id="IPR011990">
    <property type="entry name" value="TPR-like_helical_dom_sf"/>
</dbReference>
<dbReference type="OrthoDB" id="621570at2"/>
<feature type="transmembrane region" description="Helical" evidence="6">
    <location>
        <begin position="12"/>
        <end position="31"/>
    </location>
</feature>
<dbReference type="PROSITE" id="PS51257">
    <property type="entry name" value="PROKAR_LIPOPROTEIN"/>
    <property type="match status" value="1"/>
</dbReference>
<keyword evidence="4 6" id="KW-0472">Membrane</keyword>
<evidence type="ECO:0000313" key="9">
    <source>
        <dbReference type="EMBL" id="RNL87740.1"/>
    </source>
</evidence>
<name>A0A3N0EIM7_SINP1</name>
<evidence type="ECO:0000256" key="2">
    <source>
        <dbReference type="ARBA" id="ARBA00006275"/>
    </source>
</evidence>
<gene>
    <name evidence="9" type="ORF">ED312_10080</name>
</gene>
<keyword evidence="10" id="KW-1185">Reference proteome</keyword>
<keyword evidence="6" id="KW-1133">Transmembrane helix</keyword>
<dbReference type="RefSeq" id="WP_123215884.1">
    <property type="nucleotide sequence ID" value="NZ_RJTM01000071.1"/>
</dbReference>